<gene>
    <name evidence="9 10" type="primary">secE</name>
    <name evidence="10" type="ORF">Q2362_07605</name>
</gene>
<evidence type="ECO:0000256" key="7">
    <source>
        <dbReference type="ARBA" id="ARBA00023010"/>
    </source>
</evidence>
<keyword evidence="2 9" id="KW-0813">Transport</keyword>
<dbReference type="NCBIfam" id="TIGR00964">
    <property type="entry name" value="secE_bact"/>
    <property type="match status" value="1"/>
</dbReference>
<comment type="subunit">
    <text evidence="9">Component of the Sec protein translocase complex. Heterotrimer consisting of SecY, SecE and SecG subunits. The heterotrimers can form oligomers, although 1 heterotrimer is thought to be able to translocate proteins. Interacts with the ribosome. Interacts with SecDF, and other proteins may be involved. Interacts with SecA.</text>
</comment>
<evidence type="ECO:0000256" key="1">
    <source>
        <dbReference type="ARBA" id="ARBA00004370"/>
    </source>
</evidence>
<evidence type="ECO:0000313" key="10">
    <source>
        <dbReference type="EMBL" id="MDO2409946.1"/>
    </source>
</evidence>
<comment type="function">
    <text evidence="9">Essential subunit of the Sec protein translocation channel SecYEG. Clamps together the 2 halves of SecY. May contact the channel plug during translocation.</text>
</comment>
<dbReference type="Gene3D" id="1.20.5.1030">
    <property type="entry name" value="Preprotein translocase secy subunit"/>
    <property type="match status" value="1"/>
</dbReference>
<evidence type="ECO:0000256" key="8">
    <source>
        <dbReference type="ARBA" id="ARBA00023136"/>
    </source>
</evidence>
<sequence>MNKLIGYFRLARAELAKVIFPTKEQVRTAFIAVVSVVAVVSIFLALVDLLMSFSISKFVA</sequence>
<feature type="transmembrane region" description="Helical" evidence="9">
    <location>
        <begin position="29"/>
        <end position="51"/>
    </location>
</feature>
<keyword evidence="3 9" id="KW-1003">Cell membrane</keyword>
<keyword evidence="4 9" id="KW-0812">Transmembrane</keyword>
<dbReference type="InterPro" id="IPR038379">
    <property type="entry name" value="SecE_sf"/>
</dbReference>
<evidence type="ECO:0000256" key="2">
    <source>
        <dbReference type="ARBA" id="ARBA00022448"/>
    </source>
</evidence>
<dbReference type="InterPro" id="IPR005807">
    <property type="entry name" value="SecE_bac"/>
</dbReference>
<reference evidence="10 11" key="1">
    <citation type="submission" date="2023-06" db="EMBL/GenBank/DDBJ databases">
        <title>Campylobacter magnum sp. nov., isolated from cecal contents of domestic pigs (Sus scrofa domesticus).</title>
        <authorList>
            <person name="Papic B."/>
            <person name="Gruntar I."/>
        </authorList>
    </citation>
    <scope>NUCLEOTIDE SEQUENCE [LARGE SCALE GENOMIC DNA]</scope>
    <source>
        <strain evidence="11">34484-21</strain>
    </source>
</reference>
<keyword evidence="7 9" id="KW-0811">Translocation</keyword>
<dbReference type="RefSeq" id="WP_273929744.1">
    <property type="nucleotide sequence ID" value="NZ_JAQSLJ010000006.1"/>
</dbReference>
<evidence type="ECO:0000256" key="6">
    <source>
        <dbReference type="ARBA" id="ARBA00022989"/>
    </source>
</evidence>
<proteinExistence type="inferred from homology"/>
<comment type="subcellular location">
    <subcellularLocation>
        <location evidence="9">Cell membrane</location>
        <topology evidence="9">Single-pass membrane protein</topology>
    </subcellularLocation>
    <subcellularLocation>
        <location evidence="1">Membrane</location>
    </subcellularLocation>
</comment>
<dbReference type="HAMAP" id="MF_00422">
    <property type="entry name" value="SecE"/>
    <property type="match status" value="1"/>
</dbReference>
<keyword evidence="8 9" id="KW-0472">Membrane</keyword>
<comment type="caution">
    <text evidence="10">The sequence shown here is derived from an EMBL/GenBank/DDBJ whole genome shotgun (WGS) entry which is preliminary data.</text>
</comment>
<evidence type="ECO:0000256" key="4">
    <source>
        <dbReference type="ARBA" id="ARBA00022692"/>
    </source>
</evidence>
<dbReference type="Pfam" id="PF00584">
    <property type="entry name" value="SecE"/>
    <property type="match status" value="1"/>
</dbReference>
<dbReference type="InterPro" id="IPR001901">
    <property type="entry name" value="Translocase_SecE/Sec61-g"/>
</dbReference>
<comment type="similarity">
    <text evidence="9">Belongs to the SecE/SEC61-gamma family.</text>
</comment>
<dbReference type="Proteomes" id="UP001171111">
    <property type="component" value="Unassembled WGS sequence"/>
</dbReference>
<evidence type="ECO:0000256" key="5">
    <source>
        <dbReference type="ARBA" id="ARBA00022927"/>
    </source>
</evidence>
<keyword evidence="11" id="KW-1185">Reference proteome</keyword>
<dbReference type="EMBL" id="JAULJQ010000009">
    <property type="protein sequence ID" value="MDO2409946.1"/>
    <property type="molecule type" value="Genomic_DNA"/>
</dbReference>
<evidence type="ECO:0000256" key="3">
    <source>
        <dbReference type="ARBA" id="ARBA00022475"/>
    </source>
</evidence>
<name>A0ABT8TCE7_9BACT</name>
<protein>
    <recommendedName>
        <fullName evidence="9">Protein translocase subunit SecE</fullName>
    </recommendedName>
</protein>
<keyword evidence="5 9" id="KW-0653">Protein transport</keyword>
<evidence type="ECO:0000256" key="9">
    <source>
        <dbReference type="HAMAP-Rule" id="MF_00422"/>
    </source>
</evidence>
<evidence type="ECO:0000313" key="11">
    <source>
        <dbReference type="Proteomes" id="UP001171111"/>
    </source>
</evidence>
<dbReference type="PANTHER" id="PTHR33910">
    <property type="entry name" value="PROTEIN TRANSLOCASE SUBUNIT SECE"/>
    <property type="match status" value="1"/>
</dbReference>
<dbReference type="PANTHER" id="PTHR33910:SF1">
    <property type="entry name" value="PROTEIN TRANSLOCASE SUBUNIT SECE"/>
    <property type="match status" value="1"/>
</dbReference>
<organism evidence="10 11">
    <name type="scientific">Campylobacter magnus</name>
    <dbReference type="NCBI Taxonomy" id="3026462"/>
    <lineage>
        <taxon>Bacteria</taxon>
        <taxon>Pseudomonadati</taxon>
        <taxon>Campylobacterota</taxon>
        <taxon>Epsilonproteobacteria</taxon>
        <taxon>Campylobacterales</taxon>
        <taxon>Campylobacteraceae</taxon>
        <taxon>Campylobacter</taxon>
    </lineage>
</organism>
<keyword evidence="6 9" id="KW-1133">Transmembrane helix</keyword>
<accession>A0ABT8TCE7</accession>